<protein>
    <submittedName>
        <fullName evidence="9">Prostacyclin synthase</fullName>
    </submittedName>
</protein>
<dbReference type="GO" id="GO:0020037">
    <property type="term" value="F:heme binding"/>
    <property type="evidence" value="ECO:0007669"/>
    <property type="project" value="InterPro"/>
</dbReference>
<dbReference type="EMBL" id="JAATWM020000019">
    <property type="protein sequence ID" value="KAF9876143.1"/>
    <property type="molecule type" value="Genomic_DNA"/>
</dbReference>
<dbReference type="GO" id="GO:0005506">
    <property type="term" value="F:iron ion binding"/>
    <property type="evidence" value="ECO:0007669"/>
    <property type="project" value="InterPro"/>
</dbReference>
<evidence type="ECO:0000313" key="10">
    <source>
        <dbReference type="Proteomes" id="UP000781932"/>
    </source>
</evidence>
<dbReference type="GeneID" id="62162380"/>
<evidence type="ECO:0000313" key="9">
    <source>
        <dbReference type="EMBL" id="KAF9876143.1"/>
    </source>
</evidence>
<dbReference type="PANTHER" id="PTHR47582:SF1">
    <property type="entry name" value="P450, PUTATIVE (EUROFUNG)-RELATED"/>
    <property type="match status" value="1"/>
</dbReference>
<dbReference type="CDD" id="cd11040">
    <property type="entry name" value="CYP7_CYP8-like"/>
    <property type="match status" value="1"/>
</dbReference>
<dbReference type="InterPro" id="IPR036396">
    <property type="entry name" value="Cyt_P450_sf"/>
</dbReference>
<reference evidence="9" key="1">
    <citation type="submission" date="2020-03" db="EMBL/GenBank/DDBJ databases">
        <authorList>
            <person name="He L."/>
        </authorList>
    </citation>
    <scope>NUCLEOTIDE SEQUENCE</scope>
    <source>
        <strain evidence="9">CkLH20</strain>
    </source>
</reference>
<evidence type="ECO:0000256" key="5">
    <source>
        <dbReference type="ARBA" id="ARBA00023033"/>
    </source>
</evidence>
<dbReference type="OrthoDB" id="1470350at2759"/>
<keyword evidence="6 7" id="KW-0349">Heme</keyword>
<keyword evidence="7" id="KW-0560">Oxidoreductase</keyword>
<keyword evidence="3 6" id="KW-0479">Metal-binding</keyword>
<dbReference type="PANTHER" id="PTHR47582">
    <property type="entry name" value="P450, PUTATIVE (EUROFUNG)-RELATED"/>
    <property type="match status" value="1"/>
</dbReference>
<dbReference type="InterPro" id="IPR001128">
    <property type="entry name" value="Cyt_P450"/>
</dbReference>
<dbReference type="SUPFAM" id="SSF48264">
    <property type="entry name" value="Cytochrome P450"/>
    <property type="match status" value="1"/>
</dbReference>
<dbReference type="RefSeq" id="XP_038745604.1">
    <property type="nucleotide sequence ID" value="XM_038889306.1"/>
</dbReference>
<gene>
    <name evidence="9" type="ORF">CkaCkLH20_06589</name>
</gene>
<keyword evidence="10" id="KW-1185">Reference proteome</keyword>
<comment type="similarity">
    <text evidence="2 7">Belongs to the cytochrome P450 family.</text>
</comment>
<keyword evidence="8" id="KW-0472">Membrane</keyword>
<keyword evidence="4 6" id="KW-0408">Iron</keyword>
<feature type="transmembrane region" description="Helical" evidence="8">
    <location>
        <begin position="12"/>
        <end position="31"/>
    </location>
</feature>
<keyword evidence="8" id="KW-1133">Transmembrane helix</keyword>
<dbReference type="Gene3D" id="1.10.630.10">
    <property type="entry name" value="Cytochrome P450"/>
    <property type="match status" value="1"/>
</dbReference>
<dbReference type="InterPro" id="IPR017972">
    <property type="entry name" value="Cyt_P450_CS"/>
</dbReference>
<dbReference type="GO" id="GO:0016705">
    <property type="term" value="F:oxidoreductase activity, acting on paired donors, with incorporation or reduction of molecular oxygen"/>
    <property type="evidence" value="ECO:0007669"/>
    <property type="project" value="InterPro"/>
</dbReference>
<dbReference type="GO" id="GO:0004497">
    <property type="term" value="F:monooxygenase activity"/>
    <property type="evidence" value="ECO:0007669"/>
    <property type="project" value="UniProtKB-KW"/>
</dbReference>
<dbReference type="Pfam" id="PF00067">
    <property type="entry name" value="p450"/>
    <property type="match status" value="1"/>
</dbReference>
<dbReference type="PRINTS" id="PR00465">
    <property type="entry name" value="EP450IV"/>
</dbReference>
<sequence length="512" mass="57419">MAGPQHLDGASLSTTALTIAALILIPLIVVLKRLLFPVFDAREPPILRPKIPFFGHVFSLVREGANFNHRLYKEKKPPICTLPMLHGKMYLVNSPALIAAAMRNGNISFYPFQSLASTAIIDLPQRHIEKLNHPEVFHQIGKTMAGTLMKESLQAINAASLGYCSEVLNAFGETPKTVPAWDWVQEVMAMAAGRALYGRNNMWDVKTFEDLWIFDENLAILGANFAPNLLAPKAVAARHRMRALLRPFYADHLDENPDVASIVKGRANALRGRGIPSDELGFTEYLLPWAATTNTIPMTFWFLLNVFSKPEYVERIRKEVSAITTMDKTAHGGHDATLYTSEMETACPFLTACYREVLRLYVAQVSNRRVMEDLTLDDADGRQYLLKKDTNLQWATSVTHLMPEVWGDDVTTFRPERFLYATAEEERRRRGFMLPFGGGKHLCPGRFFAQTEITGFVAAMALGFDVQDVKVPPAGVPALAAAARHPAKGQGNFEIKISRRKDWENVNWRFVC</sequence>
<dbReference type="InterPro" id="IPR053007">
    <property type="entry name" value="CYP450_monoxygenase_sec-met"/>
</dbReference>
<organism evidence="9 10">
    <name type="scientific">Colletotrichum karsti</name>
    <dbReference type="NCBI Taxonomy" id="1095194"/>
    <lineage>
        <taxon>Eukaryota</taxon>
        <taxon>Fungi</taxon>
        <taxon>Dikarya</taxon>
        <taxon>Ascomycota</taxon>
        <taxon>Pezizomycotina</taxon>
        <taxon>Sordariomycetes</taxon>
        <taxon>Hypocreomycetidae</taxon>
        <taxon>Glomerellales</taxon>
        <taxon>Glomerellaceae</taxon>
        <taxon>Colletotrichum</taxon>
        <taxon>Colletotrichum boninense species complex</taxon>
    </lineage>
</organism>
<proteinExistence type="inferred from homology"/>
<reference evidence="9" key="2">
    <citation type="submission" date="2020-11" db="EMBL/GenBank/DDBJ databases">
        <title>Whole genome sequencing of Colletotrichum sp.</title>
        <authorList>
            <person name="Li H."/>
        </authorList>
    </citation>
    <scope>NUCLEOTIDE SEQUENCE</scope>
    <source>
        <strain evidence="9">CkLH20</strain>
    </source>
</reference>
<keyword evidence="5 7" id="KW-0503">Monooxygenase</keyword>
<dbReference type="AlphaFoldDB" id="A0A9P6I2K6"/>
<dbReference type="InterPro" id="IPR002403">
    <property type="entry name" value="Cyt_P450_E_grp-IV"/>
</dbReference>
<keyword evidence="8" id="KW-0812">Transmembrane</keyword>
<evidence type="ECO:0000256" key="8">
    <source>
        <dbReference type="SAM" id="Phobius"/>
    </source>
</evidence>
<accession>A0A9P6I2K6</accession>
<evidence type="ECO:0000256" key="6">
    <source>
        <dbReference type="PIRSR" id="PIRSR602403-1"/>
    </source>
</evidence>
<evidence type="ECO:0000256" key="1">
    <source>
        <dbReference type="ARBA" id="ARBA00001971"/>
    </source>
</evidence>
<evidence type="ECO:0000256" key="7">
    <source>
        <dbReference type="RuleBase" id="RU000461"/>
    </source>
</evidence>
<name>A0A9P6I2K6_9PEZI</name>
<evidence type="ECO:0000256" key="3">
    <source>
        <dbReference type="ARBA" id="ARBA00022723"/>
    </source>
</evidence>
<dbReference type="PROSITE" id="PS00086">
    <property type="entry name" value="CYTOCHROME_P450"/>
    <property type="match status" value="1"/>
</dbReference>
<evidence type="ECO:0000256" key="2">
    <source>
        <dbReference type="ARBA" id="ARBA00010617"/>
    </source>
</evidence>
<comment type="caution">
    <text evidence="9">The sequence shown here is derived from an EMBL/GenBank/DDBJ whole genome shotgun (WGS) entry which is preliminary data.</text>
</comment>
<dbReference type="Proteomes" id="UP000781932">
    <property type="component" value="Unassembled WGS sequence"/>
</dbReference>
<feature type="binding site" description="axial binding residue" evidence="6">
    <location>
        <position position="443"/>
    </location>
    <ligand>
        <name>heme</name>
        <dbReference type="ChEBI" id="CHEBI:30413"/>
    </ligand>
    <ligandPart>
        <name>Fe</name>
        <dbReference type="ChEBI" id="CHEBI:18248"/>
    </ligandPart>
</feature>
<evidence type="ECO:0000256" key="4">
    <source>
        <dbReference type="ARBA" id="ARBA00023004"/>
    </source>
</evidence>
<comment type="cofactor">
    <cofactor evidence="1 6">
        <name>heme</name>
        <dbReference type="ChEBI" id="CHEBI:30413"/>
    </cofactor>
</comment>